<dbReference type="InterPro" id="IPR036390">
    <property type="entry name" value="WH_DNA-bd_sf"/>
</dbReference>
<dbReference type="Pfam" id="PF00126">
    <property type="entry name" value="HTH_1"/>
    <property type="match status" value="1"/>
</dbReference>
<keyword evidence="3" id="KW-0238">DNA-binding</keyword>
<reference evidence="6 7" key="1">
    <citation type="submission" date="2018-08" db="EMBL/GenBank/DDBJ databases">
        <title>Complete genome of the Arcobacter suis type strain LMG 26152.</title>
        <authorList>
            <person name="Miller W.G."/>
            <person name="Yee E."/>
            <person name="Bono J.L."/>
        </authorList>
    </citation>
    <scope>NUCLEOTIDE SEQUENCE [LARGE SCALE GENOMIC DNA]</scope>
    <source>
        <strain evidence="6 7">CECT 7833</strain>
    </source>
</reference>
<accession>A0AAD0STN6</accession>
<dbReference type="PROSITE" id="PS50931">
    <property type="entry name" value="HTH_LYSR"/>
    <property type="match status" value="1"/>
</dbReference>
<dbReference type="GO" id="GO:0000976">
    <property type="term" value="F:transcription cis-regulatory region binding"/>
    <property type="evidence" value="ECO:0007669"/>
    <property type="project" value="TreeGrafter"/>
</dbReference>
<dbReference type="PANTHER" id="PTHR30126">
    <property type="entry name" value="HTH-TYPE TRANSCRIPTIONAL REGULATOR"/>
    <property type="match status" value="1"/>
</dbReference>
<proteinExistence type="inferred from homology"/>
<dbReference type="AlphaFoldDB" id="A0AAD0STN6"/>
<dbReference type="Proteomes" id="UP000263040">
    <property type="component" value="Chromosome"/>
</dbReference>
<dbReference type="PANTHER" id="PTHR30126:SF40">
    <property type="entry name" value="HTH-TYPE TRANSCRIPTIONAL REGULATOR GLTR"/>
    <property type="match status" value="1"/>
</dbReference>
<dbReference type="RefSeq" id="WP_118887555.1">
    <property type="nucleotide sequence ID" value="NZ_CP032100.1"/>
</dbReference>
<dbReference type="Pfam" id="PF03466">
    <property type="entry name" value="LysR_substrate"/>
    <property type="match status" value="1"/>
</dbReference>
<gene>
    <name evidence="6" type="ORF">ASUIS_2589</name>
</gene>
<dbReference type="SUPFAM" id="SSF53850">
    <property type="entry name" value="Periplasmic binding protein-like II"/>
    <property type="match status" value="1"/>
</dbReference>
<evidence type="ECO:0000256" key="3">
    <source>
        <dbReference type="ARBA" id="ARBA00023125"/>
    </source>
</evidence>
<dbReference type="EMBL" id="CP032100">
    <property type="protein sequence ID" value="AXX90997.1"/>
    <property type="molecule type" value="Genomic_DNA"/>
</dbReference>
<evidence type="ECO:0000256" key="2">
    <source>
        <dbReference type="ARBA" id="ARBA00023015"/>
    </source>
</evidence>
<dbReference type="InterPro" id="IPR005119">
    <property type="entry name" value="LysR_subst-bd"/>
</dbReference>
<dbReference type="InterPro" id="IPR000847">
    <property type="entry name" value="LysR_HTH_N"/>
</dbReference>
<sequence>MESALLKVFVAVANKKSISLGASILNFTQSNVTLRIKQLEKNLGYLLFHRVPSGVILTKEGEKLYPLAVEIVKKVEEAELKMKNITHQEILRIGSGQANVALRLLPFIEKLNKKYPNMELELYANANPQILEKLLDYKLDIAFITGEPNHKDLMILNKFDDDLYLVESNNKKSANCLIGYKKDSSHYKFLVEYFIQNNNADFKTIFIENYEVMLGCVKAGMGIAYVSRNIIDKYNYTNELKLTKIPNEPLTHLICRKDFIPMIGDYLKKIKLL</sequence>
<feature type="domain" description="HTH lysR-type" evidence="5">
    <location>
        <begin position="1"/>
        <end position="58"/>
    </location>
</feature>
<dbReference type="SUPFAM" id="SSF46785">
    <property type="entry name" value="Winged helix' DNA-binding domain"/>
    <property type="match status" value="1"/>
</dbReference>
<comment type="similarity">
    <text evidence="1">Belongs to the LysR transcriptional regulatory family.</text>
</comment>
<evidence type="ECO:0000256" key="4">
    <source>
        <dbReference type="ARBA" id="ARBA00023163"/>
    </source>
</evidence>
<dbReference type="GO" id="GO:0003700">
    <property type="term" value="F:DNA-binding transcription factor activity"/>
    <property type="evidence" value="ECO:0007669"/>
    <property type="project" value="InterPro"/>
</dbReference>
<evidence type="ECO:0000259" key="5">
    <source>
        <dbReference type="PROSITE" id="PS50931"/>
    </source>
</evidence>
<name>A0AAD0STN6_9BACT</name>
<dbReference type="Gene3D" id="1.10.10.10">
    <property type="entry name" value="Winged helix-like DNA-binding domain superfamily/Winged helix DNA-binding domain"/>
    <property type="match status" value="1"/>
</dbReference>
<protein>
    <submittedName>
        <fullName evidence="6">Transcriptional regulator, LysR family</fullName>
    </submittedName>
</protein>
<evidence type="ECO:0000313" key="7">
    <source>
        <dbReference type="Proteomes" id="UP000263040"/>
    </source>
</evidence>
<organism evidence="6 7">
    <name type="scientific">Arcobacter suis CECT 7833</name>
    <dbReference type="NCBI Taxonomy" id="663365"/>
    <lineage>
        <taxon>Bacteria</taxon>
        <taxon>Pseudomonadati</taxon>
        <taxon>Campylobacterota</taxon>
        <taxon>Epsilonproteobacteria</taxon>
        <taxon>Campylobacterales</taxon>
        <taxon>Arcobacteraceae</taxon>
        <taxon>Arcobacter</taxon>
    </lineage>
</organism>
<evidence type="ECO:0000313" key="6">
    <source>
        <dbReference type="EMBL" id="AXX90997.1"/>
    </source>
</evidence>
<keyword evidence="7" id="KW-1185">Reference proteome</keyword>
<evidence type="ECO:0000256" key="1">
    <source>
        <dbReference type="ARBA" id="ARBA00009437"/>
    </source>
</evidence>
<dbReference type="CDD" id="cd05466">
    <property type="entry name" value="PBP2_LTTR_substrate"/>
    <property type="match status" value="1"/>
</dbReference>
<keyword evidence="2" id="KW-0805">Transcription regulation</keyword>
<dbReference type="InterPro" id="IPR036388">
    <property type="entry name" value="WH-like_DNA-bd_sf"/>
</dbReference>
<keyword evidence="4" id="KW-0804">Transcription</keyword>
<dbReference type="Gene3D" id="3.40.190.290">
    <property type="match status" value="1"/>
</dbReference>
<dbReference type="KEGG" id="asui:ASUIS_2589"/>